<proteinExistence type="predicted"/>
<protein>
    <submittedName>
        <fullName evidence="1">Uncharacterized protein</fullName>
    </submittedName>
</protein>
<name>A0A6J5NSH6_9CAUD</name>
<dbReference type="EMBL" id="LR796720">
    <property type="protein sequence ID" value="CAB4162319.1"/>
    <property type="molecule type" value="Genomic_DNA"/>
</dbReference>
<gene>
    <name evidence="1" type="ORF">UFOVP779_29</name>
</gene>
<sequence>MSNTIAAAPAVLAEQVLAGLRGKLGVLSAFSTNLTPTAVGKTMQVSLISGGEAKEFSKSAGGYNQADDADITAKTITLKHLHSTKDFDPTELAEYGEAYLVNAFVPEAINQLVKKVHSEIGGLFTLANFSAGEVITAANFNYGQVVDLNTDLNITKAADTRALLVNSIYGGALRKDATLVTPFQGNGDASLVRSGLIGQVGGFQVFEFTDLPTNNQGLAAMALGQDAVCVAMALPNASMFPGEVSSAVDASGLSVQVLKSQGTDGIVRLTATVRFGCGVGRATSGKRVASA</sequence>
<organism evidence="1">
    <name type="scientific">uncultured Caudovirales phage</name>
    <dbReference type="NCBI Taxonomy" id="2100421"/>
    <lineage>
        <taxon>Viruses</taxon>
        <taxon>Duplodnaviria</taxon>
        <taxon>Heunggongvirae</taxon>
        <taxon>Uroviricota</taxon>
        <taxon>Caudoviricetes</taxon>
        <taxon>Peduoviridae</taxon>
        <taxon>Maltschvirus</taxon>
        <taxon>Maltschvirus maltsch</taxon>
    </lineage>
</organism>
<evidence type="ECO:0000313" key="1">
    <source>
        <dbReference type="EMBL" id="CAB4162319.1"/>
    </source>
</evidence>
<accession>A0A6J5NSH6</accession>
<reference evidence="1" key="1">
    <citation type="submission" date="2020-04" db="EMBL/GenBank/DDBJ databases">
        <authorList>
            <person name="Chiriac C."/>
            <person name="Salcher M."/>
            <person name="Ghai R."/>
            <person name="Kavagutti S V."/>
        </authorList>
    </citation>
    <scope>NUCLEOTIDE SEQUENCE</scope>
</reference>